<evidence type="ECO:0000256" key="4">
    <source>
        <dbReference type="PROSITE-ProRule" id="PRU00335"/>
    </source>
</evidence>
<proteinExistence type="predicted"/>
<feature type="DNA-binding region" description="H-T-H motif" evidence="4">
    <location>
        <begin position="36"/>
        <end position="55"/>
    </location>
</feature>
<dbReference type="Gene3D" id="1.10.357.10">
    <property type="entry name" value="Tetracycline Repressor, domain 2"/>
    <property type="match status" value="1"/>
</dbReference>
<name>A0A508SVY5_9BRAD</name>
<dbReference type="PROSITE" id="PS50977">
    <property type="entry name" value="HTH_TETR_2"/>
    <property type="match status" value="1"/>
</dbReference>
<keyword evidence="1" id="KW-0805">Transcription regulation</keyword>
<dbReference type="PANTHER" id="PTHR30055">
    <property type="entry name" value="HTH-TYPE TRANSCRIPTIONAL REGULATOR RUTR"/>
    <property type="match status" value="1"/>
</dbReference>
<dbReference type="Proteomes" id="UP000328092">
    <property type="component" value="Unassembled WGS sequence"/>
</dbReference>
<dbReference type="EMBL" id="CAADFC020000004">
    <property type="protein sequence ID" value="VIO65248.1"/>
    <property type="molecule type" value="Genomic_DNA"/>
</dbReference>
<dbReference type="GO" id="GO:0000976">
    <property type="term" value="F:transcription cis-regulatory region binding"/>
    <property type="evidence" value="ECO:0007669"/>
    <property type="project" value="TreeGrafter"/>
</dbReference>
<comment type="caution">
    <text evidence="6">The sequence shown here is derived from an EMBL/GenBank/DDBJ whole genome shotgun (WGS) entry which is preliminary data.</text>
</comment>
<evidence type="ECO:0000256" key="1">
    <source>
        <dbReference type="ARBA" id="ARBA00023015"/>
    </source>
</evidence>
<accession>A0A508SVY5</accession>
<dbReference type="Pfam" id="PF00440">
    <property type="entry name" value="TetR_N"/>
    <property type="match status" value="1"/>
</dbReference>
<keyword evidence="2 4" id="KW-0238">DNA-binding</keyword>
<keyword evidence="7" id="KW-1185">Reference proteome</keyword>
<evidence type="ECO:0000313" key="6">
    <source>
        <dbReference type="EMBL" id="VIO65248.1"/>
    </source>
</evidence>
<dbReference type="SUPFAM" id="SSF46689">
    <property type="entry name" value="Homeodomain-like"/>
    <property type="match status" value="1"/>
</dbReference>
<protein>
    <submittedName>
        <fullName evidence="6">HTH-type transcriptional repressor KstR2</fullName>
    </submittedName>
</protein>
<dbReference type="GO" id="GO:0003700">
    <property type="term" value="F:DNA-binding transcription factor activity"/>
    <property type="evidence" value="ECO:0007669"/>
    <property type="project" value="TreeGrafter"/>
</dbReference>
<gene>
    <name evidence="6" type="primary">kstR2_1</name>
    <name evidence="6" type="ORF">CI1B_03450</name>
</gene>
<evidence type="ECO:0000259" key="5">
    <source>
        <dbReference type="PROSITE" id="PS50977"/>
    </source>
</evidence>
<keyword evidence="3" id="KW-0804">Transcription</keyword>
<evidence type="ECO:0000313" key="7">
    <source>
        <dbReference type="Proteomes" id="UP000328092"/>
    </source>
</evidence>
<dbReference type="InterPro" id="IPR009057">
    <property type="entry name" value="Homeodomain-like_sf"/>
</dbReference>
<dbReference type="AlphaFoldDB" id="A0A508SVY5"/>
<dbReference type="PANTHER" id="PTHR30055:SF151">
    <property type="entry name" value="TRANSCRIPTIONAL REGULATORY PROTEIN"/>
    <property type="match status" value="1"/>
</dbReference>
<dbReference type="Gene3D" id="1.10.10.60">
    <property type="entry name" value="Homeodomain-like"/>
    <property type="match status" value="1"/>
</dbReference>
<evidence type="ECO:0000256" key="2">
    <source>
        <dbReference type="ARBA" id="ARBA00023125"/>
    </source>
</evidence>
<dbReference type="InterPro" id="IPR001647">
    <property type="entry name" value="HTH_TetR"/>
</dbReference>
<reference evidence="6" key="1">
    <citation type="submission" date="2019-02" db="EMBL/GenBank/DDBJ databases">
        <authorList>
            <person name="Pothier F.J."/>
        </authorList>
    </citation>
    <scope>NUCLEOTIDE SEQUENCE</scope>
    <source>
        <strain evidence="6">CI-1B</strain>
    </source>
</reference>
<feature type="domain" description="HTH tetR-type" evidence="5">
    <location>
        <begin position="13"/>
        <end position="73"/>
    </location>
</feature>
<dbReference type="InterPro" id="IPR050109">
    <property type="entry name" value="HTH-type_TetR-like_transc_reg"/>
</dbReference>
<evidence type="ECO:0000256" key="3">
    <source>
        <dbReference type="ARBA" id="ARBA00023163"/>
    </source>
</evidence>
<organism evidence="6 7">
    <name type="scientific">Bradyrhizobium ivorense</name>
    <dbReference type="NCBI Taxonomy" id="2511166"/>
    <lineage>
        <taxon>Bacteria</taxon>
        <taxon>Pseudomonadati</taxon>
        <taxon>Pseudomonadota</taxon>
        <taxon>Alphaproteobacteria</taxon>
        <taxon>Hyphomicrobiales</taxon>
        <taxon>Nitrobacteraceae</taxon>
        <taxon>Bradyrhizobium</taxon>
    </lineage>
</organism>
<sequence>MMRQQIDDRTRNADGRRRIVQAANALYCQIGHNKTTVADIARSLSMSSANVYRFFHSKRAIEEAVVGEVLDDILSAAAEAGRSGGSALRRLTTILKAIAECNEGRPAKDRRLQDLVALAFRQNWSVVLVYQDQIRGLVRPVIGTGQDNGELRSGSPMVLTCCLLEAMDIYLNPSRTGVTRLRPSFEEMLSFCTGALRRTPSVQALDMASQLELTVGR</sequence>